<feature type="compositionally biased region" description="Basic and acidic residues" evidence="1">
    <location>
        <begin position="42"/>
        <end position="63"/>
    </location>
</feature>
<evidence type="ECO:0000256" key="1">
    <source>
        <dbReference type="SAM" id="MobiDB-lite"/>
    </source>
</evidence>
<dbReference type="EMBL" id="SRLO01006371">
    <property type="protein sequence ID" value="TNN28843.1"/>
    <property type="molecule type" value="Genomic_DNA"/>
</dbReference>
<protein>
    <submittedName>
        <fullName evidence="2">Uncharacterized protein</fullName>
    </submittedName>
</protein>
<keyword evidence="3" id="KW-1185">Reference proteome</keyword>
<reference evidence="2 3" key="1">
    <citation type="submission" date="2019-03" db="EMBL/GenBank/DDBJ databases">
        <title>First draft genome of Liparis tanakae, snailfish: a comprehensive survey of snailfish specific genes.</title>
        <authorList>
            <person name="Kim W."/>
            <person name="Song I."/>
            <person name="Jeong J.-H."/>
            <person name="Kim D."/>
            <person name="Kim S."/>
            <person name="Ryu S."/>
            <person name="Song J.Y."/>
            <person name="Lee S.K."/>
        </authorList>
    </citation>
    <scope>NUCLEOTIDE SEQUENCE [LARGE SCALE GENOMIC DNA]</scope>
    <source>
        <tissue evidence="2">Muscle</tissue>
    </source>
</reference>
<sequence>MSLHVRISSRISTIYDAYRRESDTLLVRAGMRANGNRRRRKAEATHQMESASEIHEGKGQIFR</sequence>
<feature type="region of interest" description="Disordered" evidence="1">
    <location>
        <begin position="34"/>
        <end position="63"/>
    </location>
</feature>
<dbReference type="Proteomes" id="UP000314294">
    <property type="component" value="Unassembled WGS sequence"/>
</dbReference>
<accession>A0A4Z2EJ42</accession>
<name>A0A4Z2EJ42_9TELE</name>
<dbReference type="AlphaFoldDB" id="A0A4Z2EJ42"/>
<organism evidence="2 3">
    <name type="scientific">Liparis tanakae</name>
    <name type="common">Tanaka's snailfish</name>
    <dbReference type="NCBI Taxonomy" id="230148"/>
    <lineage>
        <taxon>Eukaryota</taxon>
        <taxon>Metazoa</taxon>
        <taxon>Chordata</taxon>
        <taxon>Craniata</taxon>
        <taxon>Vertebrata</taxon>
        <taxon>Euteleostomi</taxon>
        <taxon>Actinopterygii</taxon>
        <taxon>Neopterygii</taxon>
        <taxon>Teleostei</taxon>
        <taxon>Neoteleostei</taxon>
        <taxon>Acanthomorphata</taxon>
        <taxon>Eupercaria</taxon>
        <taxon>Perciformes</taxon>
        <taxon>Cottioidei</taxon>
        <taxon>Cottales</taxon>
        <taxon>Liparidae</taxon>
        <taxon>Liparis</taxon>
    </lineage>
</organism>
<evidence type="ECO:0000313" key="3">
    <source>
        <dbReference type="Proteomes" id="UP000314294"/>
    </source>
</evidence>
<comment type="caution">
    <text evidence="2">The sequence shown here is derived from an EMBL/GenBank/DDBJ whole genome shotgun (WGS) entry which is preliminary data.</text>
</comment>
<gene>
    <name evidence="2" type="ORF">EYF80_061009</name>
</gene>
<evidence type="ECO:0000313" key="2">
    <source>
        <dbReference type="EMBL" id="TNN28843.1"/>
    </source>
</evidence>
<proteinExistence type="predicted"/>